<feature type="binding site" evidence="11">
    <location>
        <position position="159"/>
    </location>
    <ligand>
        <name>K(+)</name>
        <dbReference type="ChEBI" id="CHEBI:29103"/>
    </ligand>
</feature>
<dbReference type="Gene3D" id="3.40.50.10260">
    <property type="entry name" value="YjeF N-terminal domain"/>
    <property type="match status" value="1"/>
</dbReference>
<protein>
    <recommendedName>
        <fullName evidence="3 11">NAD(P)H-hydrate epimerase</fullName>
        <ecNumber evidence="3 11">5.1.99.6</ecNumber>
    </recommendedName>
    <alternativeName>
        <fullName evidence="10 11">NAD(P)HX epimerase</fullName>
    </alternativeName>
</protein>
<keyword evidence="8 11" id="KW-0520">NAD</keyword>
<keyword evidence="7 11" id="KW-0630">Potassium</keyword>
<evidence type="ECO:0000313" key="13">
    <source>
        <dbReference type="EMBL" id="CAG4642709.1"/>
    </source>
</evidence>
<gene>
    <name evidence="13" type="primary">EOG090X0AXR</name>
</gene>
<evidence type="ECO:0000256" key="11">
    <source>
        <dbReference type="HAMAP-Rule" id="MF_03159"/>
    </source>
</evidence>
<evidence type="ECO:0000256" key="9">
    <source>
        <dbReference type="ARBA" id="ARBA00023235"/>
    </source>
</evidence>
<dbReference type="NCBIfam" id="TIGR00197">
    <property type="entry name" value="yjeF_nterm"/>
    <property type="match status" value="1"/>
</dbReference>
<feature type="binding site" evidence="11">
    <location>
        <position position="192"/>
    </location>
    <ligand>
        <name>(6S)-NADPHX</name>
        <dbReference type="ChEBI" id="CHEBI:64076"/>
    </ligand>
</feature>
<keyword evidence="4 11" id="KW-0479">Metal-binding</keyword>
<dbReference type="EC" id="5.1.99.6" evidence="3 11"/>
<reference evidence="13" key="1">
    <citation type="submission" date="2021-04" db="EMBL/GenBank/DDBJ databases">
        <authorList>
            <person name="Cornetti L."/>
        </authorList>
    </citation>
    <scope>NUCLEOTIDE SEQUENCE</scope>
</reference>
<dbReference type="InterPro" id="IPR004443">
    <property type="entry name" value="YjeF_N_dom"/>
</dbReference>
<evidence type="ECO:0000256" key="7">
    <source>
        <dbReference type="ARBA" id="ARBA00022958"/>
    </source>
</evidence>
<dbReference type="PANTHER" id="PTHR13232:SF10">
    <property type="entry name" value="NAD(P)H-HYDRATE EPIMERASE"/>
    <property type="match status" value="1"/>
</dbReference>
<dbReference type="GO" id="GO:0046872">
    <property type="term" value="F:metal ion binding"/>
    <property type="evidence" value="ECO:0007669"/>
    <property type="project" value="UniProtKB-KW"/>
</dbReference>
<keyword evidence="6" id="KW-0521">NADP</keyword>
<evidence type="ECO:0000256" key="3">
    <source>
        <dbReference type="ARBA" id="ARBA00012228"/>
    </source>
</evidence>
<comment type="function">
    <text evidence="11">Catalyzes the epimerization of the S- and R-forms of NAD(P)HX, a damaged form of NAD(P)H that is a result of enzymatic or heat-dependent hydration. This is a prerequisite for the S-specific NAD(P)H-hydrate dehydratase to allow the repair of both epimers of NAD(P)HX.</text>
</comment>
<dbReference type="PROSITE" id="PS51385">
    <property type="entry name" value="YJEF_N"/>
    <property type="match status" value="1"/>
</dbReference>
<dbReference type="GO" id="GO:0000166">
    <property type="term" value="F:nucleotide binding"/>
    <property type="evidence" value="ECO:0007669"/>
    <property type="project" value="UniProtKB-KW"/>
</dbReference>
<evidence type="ECO:0000256" key="1">
    <source>
        <dbReference type="ARBA" id="ARBA00000013"/>
    </source>
</evidence>
<dbReference type="FunFam" id="3.40.50.10260:FF:000002">
    <property type="entry name" value="NAD(P)H-hydrate epimerase"/>
    <property type="match status" value="1"/>
</dbReference>
<proteinExistence type="inferred from homology"/>
<dbReference type="SUPFAM" id="SSF64153">
    <property type="entry name" value="YjeF N-terminal domain-like"/>
    <property type="match status" value="1"/>
</dbReference>
<organism evidence="13">
    <name type="scientific">Evadne anonyx</name>
    <dbReference type="NCBI Taxonomy" id="141404"/>
    <lineage>
        <taxon>Eukaryota</taxon>
        <taxon>Metazoa</taxon>
        <taxon>Ecdysozoa</taxon>
        <taxon>Arthropoda</taxon>
        <taxon>Crustacea</taxon>
        <taxon>Branchiopoda</taxon>
        <taxon>Diplostraca</taxon>
        <taxon>Cladocera</taxon>
        <taxon>Onychopoda</taxon>
        <taxon>Podonidae</taxon>
        <taxon>Evadne</taxon>
    </lineage>
</organism>
<keyword evidence="5 11" id="KW-0547">Nucleotide-binding</keyword>
<feature type="binding site" evidence="11">
    <location>
        <position position="95"/>
    </location>
    <ligand>
        <name>K(+)</name>
        <dbReference type="ChEBI" id="CHEBI:29103"/>
    </ligand>
</feature>
<dbReference type="PANTHER" id="PTHR13232">
    <property type="entry name" value="NAD(P)H-HYDRATE EPIMERASE"/>
    <property type="match status" value="1"/>
</dbReference>
<evidence type="ECO:0000256" key="4">
    <source>
        <dbReference type="ARBA" id="ARBA00022723"/>
    </source>
</evidence>
<dbReference type="EMBL" id="OC986054">
    <property type="protein sequence ID" value="CAG4642709.1"/>
    <property type="molecule type" value="Genomic_DNA"/>
</dbReference>
<name>A0A9N6WTT3_9CRUS</name>
<keyword evidence="9 11" id="KW-0413">Isomerase</keyword>
<feature type="domain" description="YjeF N-terminal" evidence="12">
    <location>
        <begin position="46"/>
        <end position="252"/>
    </location>
</feature>
<evidence type="ECO:0000256" key="5">
    <source>
        <dbReference type="ARBA" id="ARBA00022741"/>
    </source>
</evidence>
<dbReference type="GO" id="GO:0052856">
    <property type="term" value="F:NAD(P)HX epimerase activity"/>
    <property type="evidence" value="ECO:0007669"/>
    <property type="project" value="UniProtKB-UniRule"/>
</dbReference>
<comment type="cofactor">
    <cofactor evidence="11">
        <name>K(+)</name>
        <dbReference type="ChEBI" id="CHEBI:29103"/>
    </cofactor>
    <text evidence="11">Binds 1 potassium ion per subunit.</text>
</comment>
<dbReference type="AlphaFoldDB" id="A0A9N6WTT3"/>
<evidence type="ECO:0000256" key="8">
    <source>
        <dbReference type="ARBA" id="ARBA00023027"/>
    </source>
</evidence>
<comment type="similarity">
    <text evidence="11">Belongs to the NnrE/AIBP family.</text>
</comment>
<sequence>MLSTASSVLSTAARFVAHHALYKVYESLPSRASFSTITKYLNQTEAINIDLELFNEYHFKVEQLMELAGLSCASAIVEAYPTSKSVLICVGPGNNGGDGLVCARHLKLFGYQPEIFYPKRPDKELYTSLTQQCLHFDIPFLNSCPSVEDINSKYSLVVDALFGFSFKPPVRHEFVQIMTNLVQITVPVCSIDIPSGWHVESGPVEAETSLKPEMLISLTAPKECAQHFKGKFHYLGGRFVPESLSKKYALKIPEYPSSCCSVRLA</sequence>
<feature type="binding site" evidence="11">
    <location>
        <begin position="94"/>
        <end position="98"/>
    </location>
    <ligand>
        <name>(6S)-NADPHX</name>
        <dbReference type="ChEBI" id="CHEBI:64076"/>
    </ligand>
</feature>
<evidence type="ECO:0000256" key="2">
    <source>
        <dbReference type="ARBA" id="ARBA00000909"/>
    </source>
</evidence>
<dbReference type="HAMAP" id="MF_01966">
    <property type="entry name" value="NADHX_epimerase"/>
    <property type="match status" value="1"/>
</dbReference>
<feature type="binding site" evidence="11">
    <location>
        <position position="195"/>
    </location>
    <ligand>
        <name>K(+)</name>
        <dbReference type="ChEBI" id="CHEBI:29103"/>
    </ligand>
</feature>
<comment type="catalytic activity">
    <reaction evidence="1 11">
        <text>(6R)-NADHX = (6S)-NADHX</text>
        <dbReference type="Rhea" id="RHEA:32215"/>
        <dbReference type="ChEBI" id="CHEBI:64074"/>
        <dbReference type="ChEBI" id="CHEBI:64075"/>
        <dbReference type="EC" id="5.1.99.6"/>
    </reaction>
</comment>
<dbReference type="GO" id="GO:0005739">
    <property type="term" value="C:mitochondrion"/>
    <property type="evidence" value="ECO:0007669"/>
    <property type="project" value="TreeGrafter"/>
</dbReference>
<accession>A0A9N6WTT3</accession>
<comment type="catalytic activity">
    <reaction evidence="2 11">
        <text>(6R)-NADPHX = (6S)-NADPHX</text>
        <dbReference type="Rhea" id="RHEA:32227"/>
        <dbReference type="ChEBI" id="CHEBI:64076"/>
        <dbReference type="ChEBI" id="CHEBI:64077"/>
        <dbReference type="EC" id="5.1.99.6"/>
    </reaction>
</comment>
<evidence type="ECO:0000256" key="10">
    <source>
        <dbReference type="ARBA" id="ARBA00041210"/>
    </source>
</evidence>
<dbReference type="InterPro" id="IPR036652">
    <property type="entry name" value="YjeF_N_dom_sf"/>
</dbReference>
<feature type="binding site" evidence="11">
    <location>
        <begin position="163"/>
        <end position="169"/>
    </location>
    <ligand>
        <name>(6S)-NADPHX</name>
        <dbReference type="ChEBI" id="CHEBI:64076"/>
    </ligand>
</feature>
<evidence type="ECO:0000256" key="6">
    <source>
        <dbReference type="ARBA" id="ARBA00022857"/>
    </source>
</evidence>
<evidence type="ECO:0000259" key="12">
    <source>
        <dbReference type="PROSITE" id="PS51385"/>
    </source>
</evidence>
<comment type="caution">
    <text evidence="11">Lacks conserved residue(s) required for the propagation of feature annotation.</text>
</comment>
<dbReference type="Pfam" id="PF03853">
    <property type="entry name" value="YjeF_N"/>
    <property type="match status" value="1"/>
</dbReference>
<dbReference type="InterPro" id="IPR032976">
    <property type="entry name" value="YJEFN_prot_NAXE-like"/>
</dbReference>